<evidence type="ECO:0000256" key="2">
    <source>
        <dbReference type="ARBA" id="ARBA00012916"/>
    </source>
</evidence>
<keyword evidence="5 8" id="KW-0808">Transferase</keyword>
<dbReference type="Pfam" id="PF13522">
    <property type="entry name" value="GATase_6"/>
    <property type="match status" value="1"/>
</dbReference>
<dbReference type="NCBIfam" id="TIGR01135">
    <property type="entry name" value="glmS"/>
    <property type="match status" value="1"/>
</dbReference>
<dbReference type="InterPro" id="IPR001347">
    <property type="entry name" value="SIS_dom"/>
</dbReference>
<dbReference type="PANTHER" id="PTHR10937">
    <property type="entry name" value="GLUCOSAMINE--FRUCTOSE-6-PHOSPHATE AMINOTRANSFERASE, ISOMERIZING"/>
    <property type="match status" value="1"/>
</dbReference>
<organism evidence="11 12">
    <name type="scientific">Anaerococcus kampingae</name>
    <dbReference type="NCBI Taxonomy" id="3115614"/>
    <lineage>
        <taxon>Bacteria</taxon>
        <taxon>Bacillati</taxon>
        <taxon>Bacillota</taxon>
        <taxon>Tissierellia</taxon>
        <taxon>Tissierellales</taxon>
        <taxon>Peptoniphilaceae</taxon>
        <taxon>Anaerococcus</taxon>
    </lineage>
</organism>
<evidence type="ECO:0000256" key="7">
    <source>
        <dbReference type="ARBA" id="ARBA00022962"/>
    </source>
</evidence>
<keyword evidence="7" id="KW-0315">Glutamine amidotransferase</keyword>
<dbReference type="PROSITE" id="PS51278">
    <property type="entry name" value="GATASE_TYPE_2"/>
    <property type="match status" value="1"/>
</dbReference>
<evidence type="ECO:0000256" key="3">
    <source>
        <dbReference type="ARBA" id="ARBA00016090"/>
    </source>
</evidence>
<dbReference type="GO" id="GO:0004360">
    <property type="term" value="F:glutamine-fructose-6-phosphate transaminase (isomerizing) activity"/>
    <property type="evidence" value="ECO:0007669"/>
    <property type="project" value="UniProtKB-EC"/>
</dbReference>
<feature type="active site" description="For Fru-6P isomerization activity" evidence="8">
    <location>
        <position position="599"/>
    </location>
</feature>
<dbReference type="EMBL" id="JBGMEF010000002">
    <property type="protein sequence ID" value="MFO3666265.1"/>
    <property type="molecule type" value="Genomic_DNA"/>
</dbReference>
<keyword evidence="6" id="KW-0677">Repeat</keyword>
<evidence type="ECO:0000256" key="6">
    <source>
        <dbReference type="ARBA" id="ARBA00022737"/>
    </source>
</evidence>
<dbReference type="InterPro" id="IPR047084">
    <property type="entry name" value="GFAT_N"/>
</dbReference>
<comment type="function">
    <text evidence="8">Catalyzes the first step in hexosamine metabolism, converting fructose-6P into glucosamine-6P using glutamine as a nitrogen source.</text>
</comment>
<dbReference type="InterPro" id="IPR029055">
    <property type="entry name" value="Ntn_hydrolases_N"/>
</dbReference>
<comment type="subunit">
    <text evidence="8">Homodimer.</text>
</comment>
<dbReference type="PROSITE" id="PS51464">
    <property type="entry name" value="SIS"/>
    <property type="match status" value="2"/>
</dbReference>
<dbReference type="InterPro" id="IPR005855">
    <property type="entry name" value="GFAT"/>
</dbReference>
<dbReference type="InterPro" id="IPR046348">
    <property type="entry name" value="SIS_dom_sf"/>
</dbReference>
<comment type="caution">
    <text evidence="11">The sequence shown here is derived from an EMBL/GenBank/DDBJ whole genome shotgun (WGS) entry which is preliminary data.</text>
</comment>
<comment type="subcellular location">
    <subcellularLocation>
        <location evidence="8">Cytoplasm</location>
    </subcellularLocation>
</comment>
<dbReference type="InterPro" id="IPR035490">
    <property type="entry name" value="GlmS/FrlB_SIS"/>
</dbReference>
<evidence type="ECO:0000256" key="8">
    <source>
        <dbReference type="HAMAP-Rule" id="MF_00164"/>
    </source>
</evidence>
<evidence type="ECO:0000313" key="12">
    <source>
        <dbReference type="Proteomes" id="UP001637994"/>
    </source>
</evidence>
<evidence type="ECO:0000256" key="1">
    <source>
        <dbReference type="ARBA" id="ARBA00001031"/>
    </source>
</evidence>
<evidence type="ECO:0000256" key="4">
    <source>
        <dbReference type="ARBA" id="ARBA00022576"/>
    </source>
</evidence>
<dbReference type="Pfam" id="PF01380">
    <property type="entry name" value="SIS"/>
    <property type="match status" value="2"/>
</dbReference>
<dbReference type="HAMAP" id="MF_00164">
    <property type="entry name" value="GlmS"/>
    <property type="match status" value="1"/>
</dbReference>
<dbReference type="CDD" id="cd05008">
    <property type="entry name" value="SIS_GlmS_GlmD_1"/>
    <property type="match status" value="1"/>
</dbReference>
<proteinExistence type="inferred from homology"/>
<feature type="active site" description="Nucleophile; for GATase activity" evidence="8">
    <location>
        <position position="2"/>
    </location>
</feature>
<dbReference type="CDD" id="cd00714">
    <property type="entry name" value="GFAT"/>
    <property type="match status" value="1"/>
</dbReference>
<dbReference type="SUPFAM" id="SSF53697">
    <property type="entry name" value="SIS domain"/>
    <property type="match status" value="1"/>
</dbReference>
<protein>
    <recommendedName>
        <fullName evidence="3 8">Glutamine--fructose-6-phosphate aminotransferase [isomerizing]</fullName>
        <ecNumber evidence="2 8">2.6.1.16</ecNumber>
    </recommendedName>
    <alternativeName>
        <fullName evidence="8">D-fructose-6-phosphate amidotransferase</fullName>
    </alternativeName>
    <alternativeName>
        <fullName evidence="8">GFAT</fullName>
    </alternativeName>
    <alternativeName>
        <fullName evidence="8">Glucosamine-6-phosphate synthase</fullName>
    </alternativeName>
    <alternativeName>
        <fullName evidence="8">Hexosephosphate aminotransferase</fullName>
    </alternativeName>
    <alternativeName>
        <fullName evidence="8">L-glutamine--D-fructose-6-phosphate amidotransferase</fullName>
    </alternativeName>
</protein>
<keyword evidence="12" id="KW-1185">Reference proteome</keyword>
<keyword evidence="8" id="KW-0963">Cytoplasm</keyword>
<sequence length="604" mass="67144">MCGIVCYKGSLDAKDIILDGLEKLEYRGYDSSGIAIIKDSKLEIHKEKGPIASLKEEIAGKDLSSHIGIGHIRWATHGEASRENAHPHTSADGKIAIVHNGIIENYKDLKDELAKEGYTFKSQTDTELVAILLGKFYDGDLLKALIKVKSMIEGSFAIGAISEDEPDRLVGIRKDSPMVLGLMDDGFILASDSPSFIKYTNKLIYLENEDIIDIKGDSYKIYDKDLKEVAREVKTTSFGANDASKEDYDHFMLKEIEEQADVIGRLAEAHLDKEGLKVKSKVFSEEEINSFNRIYIVACGTAYNAGLVGKALFEKYLRIPVTCDLASEFRYSDPLVDENTLVIFLSQSGETADTLKALDLAKSLGAMTLAITNVRESSIDREAERTIYTEAGPEIAVASTKAYTSQLLNLYILGLEFNEVLEKFDDKEIIEEIFALPQKIKNIIDRKEELKYFANELKDKEHLFYLARGLDYQTAIEASLKVKEISYIHSEAFASGELKHGTIALIEDGTPVIGILSQKDLLDKALSNLEEVRARKAEVFTITNLKDKRISDIGEASFIFDETIDILAPILSVVPCQILAYYTSLAKGLNVDKPRNLAKSVTVE</sequence>
<dbReference type="InterPro" id="IPR017932">
    <property type="entry name" value="GATase_2_dom"/>
</dbReference>
<evidence type="ECO:0000256" key="5">
    <source>
        <dbReference type="ARBA" id="ARBA00022679"/>
    </source>
</evidence>
<reference evidence="11 12" key="1">
    <citation type="journal article" date="2025" name="Anaerobe">
        <title>Description of Anaerococcus kampingiae sp. nov., Anaerococcus groningensis sp. nov., Anaerococcus martiniensis sp. nov., and Anaerococcus cruorum sp. nov., isolated from human clinical specimens.</title>
        <authorList>
            <person name="Boiten K.E."/>
            <person name="Meijer J."/>
            <person name="van Wezel E.M."/>
            <person name="Veloo A.C.M."/>
        </authorList>
    </citation>
    <scope>NUCLEOTIDE SEQUENCE [LARGE SCALE GENOMIC DNA]</scope>
    <source>
        <strain evidence="11 12">ENR0874</strain>
    </source>
</reference>
<feature type="domain" description="SIS" evidence="10">
    <location>
        <begin position="453"/>
        <end position="594"/>
    </location>
</feature>
<evidence type="ECO:0000259" key="10">
    <source>
        <dbReference type="PROSITE" id="PS51464"/>
    </source>
</evidence>
<feature type="domain" description="SIS" evidence="10">
    <location>
        <begin position="284"/>
        <end position="423"/>
    </location>
</feature>
<dbReference type="InterPro" id="IPR035466">
    <property type="entry name" value="GlmS/AgaS_SIS"/>
</dbReference>
<dbReference type="Gene3D" id="3.40.50.10490">
    <property type="entry name" value="Glucose-6-phosphate isomerase like protein, domain 1"/>
    <property type="match status" value="2"/>
</dbReference>
<dbReference type="SUPFAM" id="SSF56235">
    <property type="entry name" value="N-terminal nucleophile aminohydrolases (Ntn hydrolases)"/>
    <property type="match status" value="1"/>
</dbReference>
<accession>A0ABW9MAR5</accession>
<evidence type="ECO:0000259" key="9">
    <source>
        <dbReference type="PROSITE" id="PS51278"/>
    </source>
</evidence>
<dbReference type="NCBIfam" id="NF001484">
    <property type="entry name" value="PRK00331.1"/>
    <property type="match status" value="1"/>
</dbReference>
<evidence type="ECO:0000313" key="11">
    <source>
        <dbReference type="EMBL" id="MFO3666265.1"/>
    </source>
</evidence>
<feature type="domain" description="Glutamine amidotransferase type-2" evidence="9">
    <location>
        <begin position="2"/>
        <end position="217"/>
    </location>
</feature>
<dbReference type="CDD" id="cd05009">
    <property type="entry name" value="SIS_GlmS_GlmD_2"/>
    <property type="match status" value="1"/>
</dbReference>
<dbReference type="Proteomes" id="UP001637994">
    <property type="component" value="Unassembled WGS sequence"/>
</dbReference>
<dbReference type="Gene3D" id="3.60.20.10">
    <property type="entry name" value="Glutamine Phosphoribosylpyrophosphate, subunit 1, domain 1"/>
    <property type="match status" value="1"/>
</dbReference>
<keyword evidence="4 8" id="KW-0032">Aminotransferase</keyword>
<name>A0ABW9MAR5_9FIRM</name>
<comment type="catalytic activity">
    <reaction evidence="1 8">
        <text>D-fructose 6-phosphate + L-glutamine = D-glucosamine 6-phosphate + L-glutamate</text>
        <dbReference type="Rhea" id="RHEA:13237"/>
        <dbReference type="ChEBI" id="CHEBI:29985"/>
        <dbReference type="ChEBI" id="CHEBI:58359"/>
        <dbReference type="ChEBI" id="CHEBI:58725"/>
        <dbReference type="ChEBI" id="CHEBI:61527"/>
        <dbReference type="EC" id="2.6.1.16"/>
    </reaction>
</comment>
<feature type="initiator methionine" description="Removed" evidence="8">
    <location>
        <position position="1"/>
    </location>
</feature>
<gene>
    <name evidence="8 11" type="primary">glmS</name>
    <name evidence="11" type="ORF">ACCQ42_00500</name>
</gene>
<dbReference type="PANTHER" id="PTHR10937:SF0">
    <property type="entry name" value="GLUTAMINE--FRUCTOSE-6-PHOSPHATE TRANSAMINASE (ISOMERIZING)"/>
    <property type="match status" value="1"/>
</dbReference>
<dbReference type="RefSeq" id="WP_410035051.1">
    <property type="nucleotide sequence ID" value="NZ_JBGMEF010000002.1"/>
</dbReference>
<dbReference type="EC" id="2.6.1.16" evidence="2 8"/>